<accession>A0ABS8BJ04</accession>
<evidence type="ECO:0000313" key="2">
    <source>
        <dbReference type="Proteomes" id="UP001198034"/>
    </source>
</evidence>
<dbReference type="EMBL" id="JAJAWG010000002">
    <property type="protein sequence ID" value="MCB5195516.1"/>
    <property type="molecule type" value="Genomic_DNA"/>
</dbReference>
<organism evidence="1 2">
    <name type="scientific">Deefgea salmonis</name>
    <dbReference type="NCBI Taxonomy" id="2875502"/>
    <lineage>
        <taxon>Bacteria</taxon>
        <taxon>Pseudomonadati</taxon>
        <taxon>Pseudomonadota</taxon>
        <taxon>Betaproteobacteria</taxon>
        <taxon>Neisseriales</taxon>
        <taxon>Chitinibacteraceae</taxon>
        <taxon>Deefgea</taxon>
    </lineage>
</organism>
<evidence type="ECO:0000313" key="1">
    <source>
        <dbReference type="EMBL" id="MCB5195516.1"/>
    </source>
</evidence>
<gene>
    <name evidence="1" type="ORF">LG219_04320</name>
</gene>
<dbReference type="Proteomes" id="UP001198034">
    <property type="component" value="Unassembled WGS sequence"/>
</dbReference>
<keyword evidence="2" id="KW-1185">Reference proteome</keyword>
<name>A0ABS8BJ04_9NEIS</name>
<evidence type="ECO:0008006" key="3">
    <source>
        <dbReference type="Google" id="ProtNLM"/>
    </source>
</evidence>
<reference evidence="1 2" key="1">
    <citation type="submission" date="2021-10" db="EMBL/GenBank/DDBJ databases">
        <authorList>
            <person name="Chen M."/>
        </authorList>
    </citation>
    <scope>NUCLEOTIDE SEQUENCE [LARGE SCALE GENOMIC DNA]</scope>
    <source>
        <strain evidence="1 2">H3-26</strain>
    </source>
</reference>
<sequence>MTTTNILGGGAAQTQNHAALIENLMKQPFDLATLVPVSADLEAATVRVMSCGELLSLVLELLNEGIAKQQLETHCQLATHYLSLVVQASKAVAATGERNHA</sequence>
<proteinExistence type="predicted"/>
<comment type="caution">
    <text evidence="1">The sequence shown here is derived from an EMBL/GenBank/DDBJ whole genome shotgun (WGS) entry which is preliminary data.</text>
</comment>
<dbReference type="RefSeq" id="WP_221022246.1">
    <property type="nucleotide sequence ID" value="NZ_JAJAWG010000002.1"/>
</dbReference>
<protein>
    <recommendedName>
        <fullName evidence="3">DUF3077 domain-containing protein</fullName>
    </recommendedName>
</protein>